<proteinExistence type="predicted"/>
<accession>A0A2N5KYM5</accession>
<comment type="caution">
    <text evidence="1">The sequence shown here is derived from an EMBL/GenBank/DDBJ whole genome shotgun (WGS) entry which is preliminary data.</text>
</comment>
<evidence type="ECO:0000313" key="2">
    <source>
        <dbReference type="Proteomes" id="UP000235119"/>
    </source>
</evidence>
<dbReference type="EMBL" id="PKIW01000020">
    <property type="protein sequence ID" value="PLT11350.1"/>
    <property type="molecule type" value="Genomic_DNA"/>
</dbReference>
<reference evidence="1 2" key="1">
    <citation type="submission" date="2017-12" db="EMBL/GenBank/DDBJ databases">
        <title>Phylogenetic diversity of female urinary microbiome.</title>
        <authorList>
            <person name="Thomas-White K."/>
            <person name="Wolfe A.J."/>
        </authorList>
    </citation>
    <scope>NUCLEOTIDE SEQUENCE [LARGE SCALE GENOMIC DNA]</scope>
    <source>
        <strain evidence="1 2">UMB0085</strain>
    </source>
</reference>
<sequence length="204" mass="23016">MKIEGYNRIPQVTKELEYLKTHQVVIGFFGKRESRLLTIVGANEFGATIKPKNGEWLWIPTKDCPKGKGPKDIEGLFIPKGHRVACVNDHGKLVAYFYLSKLVQIPARPFIRQAYLANKRRYTQLVRQYISKVLAGEATVYQLLTRLGVACTADIAMSSIKLKHPKNRPATIERKGSDNPLVDTGELQRQVKFMIVPIQKGGLI</sequence>
<dbReference type="Proteomes" id="UP000235119">
    <property type="component" value="Unassembled WGS sequence"/>
</dbReference>
<gene>
    <name evidence="1" type="ORF">CYJ79_05220</name>
</gene>
<evidence type="ECO:0000313" key="1">
    <source>
        <dbReference type="EMBL" id="PLT11350.1"/>
    </source>
</evidence>
<protein>
    <submittedName>
        <fullName evidence="1">Uncharacterized protein</fullName>
    </submittedName>
</protein>
<dbReference type="AlphaFoldDB" id="A0A2N5KYM5"/>
<name>A0A2N5KYM5_9LACO</name>
<dbReference type="RefSeq" id="WP_068812993.1">
    <property type="nucleotide sequence ID" value="NZ_MAKH01000007.1"/>
</dbReference>
<organism evidence="1 2">
    <name type="scientific">Lactobacillus crispatus</name>
    <dbReference type="NCBI Taxonomy" id="47770"/>
    <lineage>
        <taxon>Bacteria</taxon>
        <taxon>Bacillati</taxon>
        <taxon>Bacillota</taxon>
        <taxon>Bacilli</taxon>
        <taxon>Lactobacillales</taxon>
        <taxon>Lactobacillaceae</taxon>
        <taxon>Lactobacillus</taxon>
    </lineage>
</organism>